<dbReference type="PANTHER" id="PTHR11638">
    <property type="entry name" value="ATP-DEPENDENT CLP PROTEASE"/>
    <property type="match status" value="1"/>
</dbReference>
<dbReference type="Pfam" id="PF00004">
    <property type="entry name" value="AAA"/>
    <property type="match status" value="1"/>
</dbReference>
<dbReference type="Gene3D" id="1.10.8.60">
    <property type="match status" value="2"/>
</dbReference>
<evidence type="ECO:0000256" key="5">
    <source>
        <dbReference type="PROSITE-ProRule" id="PRU01251"/>
    </source>
</evidence>
<dbReference type="Pfam" id="PF17871">
    <property type="entry name" value="AAA_lid_9"/>
    <property type="match status" value="1"/>
</dbReference>
<dbReference type="GO" id="GO:0005737">
    <property type="term" value="C:cytoplasm"/>
    <property type="evidence" value="ECO:0007669"/>
    <property type="project" value="TreeGrafter"/>
</dbReference>
<dbReference type="InterPro" id="IPR027417">
    <property type="entry name" value="P-loop_NTPase"/>
</dbReference>
<comment type="caution">
    <text evidence="8">The sequence shown here is derived from an EMBL/GenBank/DDBJ whole genome shotgun (WGS) entry which is preliminary data.</text>
</comment>
<evidence type="ECO:0000259" key="7">
    <source>
        <dbReference type="PROSITE" id="PS51903"/>
    </source>
</evidence>
<accession>A0A2H0RMT6</accession>
<dbReference type="GO" id="GO:0034605">
    <property type="term" value="P:cellular response to heat"/>
    <property type="evidence" value="ECO:0007669"/>
    <property type="project" value="TreeGrafter"/>
</dbReference>
<comment type="similarity">
    <text evidence="6">Belongs to the ClpA/ClpB family.</text>
</comment>
<dbReference type="PROSITE" id="PS00870">
    <property type="entry name" value="CLPAB_1"/>
    <property type="match status" value="1"/>
</dbReference>
<keyword evidence="1 5" id="KW-0677">Repeat</keyword>
<dbReference type="FunFam" id="3.40.50.300:FF:000010">
    <property type="entry name" value="Chaperone clpB 1, putative"/>
    <property type="match status" value="1"/>
</dbReference>
<dbReference type="Pfam" id="PF07724">
    <property type="entry name" value="AAA_2"/>
    <property type="match status" value="1"/>
</dbReference>
<dbReference type="InterPro" id="IPR028299">
    <property type="entry name" value="ClpA/B_CS2"/>
</dbReference>
<dbReference type="Gene3D" id="1.10.1780.10">
    <property type="entry name" value="Clp, N-terminal domain"/>
    <property type="match status" value="1"/>
</dbReference>
<dbReference type="InterPro" id="IPR019489">
    <property type="entry name" value="Clp_ATPase_C"/>
</dbReference>
<dbReference type="GO" id="GO:0016887">
    <property type="term" value="F:ATP hydrolysis activity"/>
    <property type="evidence" value="ECO:0007669"/>
    <property type="project" value="InterPro"/>
</dbReference>
<dbReference type="InterPro" id="IPR041546">
    <property type="entry name" value="ClpA/ClpB_AAA_lid"/>
</dbReference>
<evidence type="ECO:0000313" key="8">
    <source>
        <dbReference type="EMBL" id="PIR47304.1"/>
    </source>
</evidence>
<evidence type="ECO:0000256" key="3">
    <source>
        <dbReference type="ARBA" id="ARBA00022840"/>
    </source>
</evidence>
<dbReference type="Pfam" id="PF10431">
    <property type="entry name" value="ClpB_D2-small"/>
    <property type="match status" value="1"/>
</dbReference>
<dbReference type="InterPro" id="IPR036628">
    <property type="entry name" value="Clp_N_dom_sf"/>
</dbReference>
<dbReference type="InterPro" id="IPR004176">
    <property type="entry name" value="Clp_R_N"/>
</dbReference>
<protein>
    <recommendedName>
        <fullName evidence="7">Clp R domain-containing protein</fullName>
    </recommendedName>
</protein>
<feature type="domain" description="Clp R" evidence="7">
    <location>
        <begin position="6"/>
        <end position="152"/>
    </location>
</feature>
<dbReference type="PRINTS" id="PR00300">
    <property type="entry name" value="CLPPROTEASEA"/>
</dbReference>
<dbReference type="Pfam" id="PF02861">
    <property type="entry name" value="Clp_N"/>
    <property type="match status" value="1"/>
</dbReference>
<dbReference type="SMART" id="SM00382">
    <property type="entry name" value="AAA"/>
    <property type="match status" value="2"/>
</dbReference>
<keyword evidence="2 6" id="KW-0547">Nucleotide-binding</keyword>
<evidence type="ECO:0000313" key="9">
    <source>
        <dbReference type="Proteomes" id="UP000230084"/>
    </source>
</evidence>
<dbReference type="Gene3D" id="3.40.50.300">
    <property type="entry name" value="P-loop containing nucleotide triphosphate hydrolases"/>
    <property type="match status" value="2"/>
</dbReference>
<evidence type="ECO:0000256" key="6">
    <source>
        <dbReference type="RuleBase" id="RU004432"/>
    </source>
</evidence>
<dbReference type="FunFam" id="3.40.50.300:FF:000025">
    <property type="entry name" value="ATP-dependent Clp protease subunit"/>
    <property type="match status" value="1"/>
</dbReference>
<dbReference type="PROSITE" id="PS51903">
    <property type="entry name" value="CLP_R"/>
    <property type="match status" value="1"/>
</dbReference>
<keyword evidence="3 6" id="KW-0067">ATP-binding</keyword>
<proteinExistence type="inferred from homology"/>
<dbReference type="GO" id="GO:0005524">
    <property type="term" value="F:ATP binding"/>
    <property type="evidence" value="ECO:0007669"/>
    <property type="project" value="UniProtKB-KW"/>
</dbReference>
<reference evidence="8 9" key="1">
    <citation type="submission" date="2017-09" db="EMBL/GenBank/DDBJ databases">
        <title>Depth-based differentiation of microbial function through sediment-hosted aquifers and enrichment of novel symbionts in the deep terrestrial subsurface.</title>
        <authorList>
            <person name="Probst A.J."/>
            <person name="Ladd B."/>
            <person name="Jarett J.K."/>
            <person name="Geller-Mcgrath D.E."/>
            <person name="Sieber C.M."/>
            <person name="Emerson J.B."/>
            <person name="Anantharaman K."/>
            <person name="Thomas B.C."/>
            <person name="Malmstrom R."/>
            <person name="Stieglmeier M."/>
            <person name="Klingl A."/>
            <person name="Woyke T."/>
            <person name="Ryan C.M."/>
            <person name="Banfield J.F."/>
        </authorList>
    </citation>
    <scope>NUCLEOTIDE SEQUENCE [LARGE SCALE GENOMIC DNA]</scope>
    <source>
        <strain evidence="8">CG10_big_fil_rev_8_21_14_0_10_50_16</strain>
    </source>
</reference>
<dbReference type="CDD" id="cd00009">
    <property type="entry name" value="AAA"/>
    <property type="match status" value="1"/>
</dbReference>
<dbReference type="CDD" id="cd19499">
    <property type="entry name" value="RecA-like_ClpB_Hsp104-like"/>
    <property type="match status" value="1"/>
</dbReference>
<keyword evidence="4 6" id="KW-0143">Chaperone</keyword>
<name>A0A2H0RMT6_9BACT</name>
<evidence type="ECO:0000256" key="2">
    <source>
        <dbReference type="ARBA" id="ARBA00022741"/>
    </source>
</evidence>
<dbReference type="InterPro" id="IPR003593">
    <property type="entry name" value="AAA+_ATPase"/>
</dbReference>
<evidence type="ECO:0000256" key="4">
    <source>
        <dbReference type="ARBA" id="ARBA00023186"/>
    </source>
</evidence>
<dbReference type="SUPFAM" id="SSF81923">
    <property type="entry name" value="Double Clp-N motif"/>
    <property type="match status" value="1"/>
</dbReference>
<dbReference type="SUPFAM" id="SSF52540">
    <property type="entry name" value="P-loop containing nucleoside triphosphate hydrolases"/>
    <property type="match status" value="2"/>
</dbReference>
<dbReference type="SMART" id="SM01086">
    <property type="entry name" value="ClpB_D2-small"/>
    <property type="match status" value="1"/>
</dbReference>
<dbReference type="PANTHER" id="PTHR11638:SF175">
    <property type="entry name" value="ATP-DEPENDENT CLP PROTEASE, ATP-BINDING SUBUNIT CLPC"/>
    <property type="match status" value="1"/>
</dbReference>
<dbReference type="Gene3D" id="4.10.860.10">
    <property type="entry name" value="UVR domain"/>
    <property type="match status" value="1"/>
</dbReference>
<dbReference type="InterPro" id="IPR018368">
    <property type="entry name" value="ClpA/B_CS1"/>
</dbReference>
<dbReference type="Proteomes" id="UP000230084">
    <property type="component" value="Unassembled WGS sequence"/>
</dbReference>
<dbReference type="AlphaFoldDB" id="A0A2H0RMT6"/>
<dbReference type="EMBL" id="PCYM01000010">
    <property type="protein sequence ID" value="PIR47304.1"/>
    <property type="molecule type" value="Genomic_DNA"/>
</dbReference>
<dbReference type="InterPro" id="IPR001270">
    <property type="entry name" value="ClpA/B"/>
</dbReference>
<dbReference type="InterPro" id="IPR003959">
    <property type="entry name" value="ATPase_AAA_core"/>
</dbReference>
<sequence length="821" mass="91068">MNNDLVDKFTSHLRNVLTRALLLSIEVGSNTIAPEHLLWSAATEKGSVGAELLRKAQLDSASLGAFVGAPEDISESKRLPSTRLPQLSETSKRVLEKAVLSASMYEHHHIGTEHLIAGILQVSSKELVQFLQTSNVNIEELRSQLAVLLRGTQQFPHVQIHAHEAKPSLSEDVDISELGLDDQPDGSALEFFATELTAESQQLDPVIGRDSEIQRVMEILSRRTKNNPILVGEPGVGKTAIVEGLARKIVMGDVPPVLLNKRLFSLDLGSLIAGTMYRGEFEGRLKQIIEEVRDSNDIILFIDEVHMIVGAGSASGSLDAANLLKPALARGWIHCIGATTPAEYKKHIEQDGALERRFQSITVNEPTRAQAIKILRGISPVYETYHQVSITDEALVYAVEASERYLPGLQLPDKAIDLIDEAAATLTVADRSPKLTAWKQLEKSLQTVRTKKRDAIMEERYLDASLHKEQEADLESKIGTAEAEAKQQQLGVVDVATIARVLEKKTGIRVTGLLQGDRTHLKRIEQKLKRVIYGQHEVVEQVARHVRRAKTGLHTHQRPLASFLFVGPSGTGKSELAKQLAEQVYLTKDALIRIDMSEYVERHSISKLIGSPPGYVGYRDEALLTDQVKKKPHSVVLFDEIEKAHPDIHNLLLQILENGELTDATGRVISFKHTLVVLTSNIGSTQFLNGAIGFNAADLTESDVRRILQTSMRPELINRIDSIGVFHPLTQRHLVSVAERELKQLQTHMAQDARHLTWDQAVKQHIVEQSQGDLAGARNIRQRVEDLVATLIADHLLNEPDTQDFMLSINNGQIDLQTKTR</sequence>
<evidence type="ECO:0000256" key="1">
    <source>
        <dbReference type="ARBA" id="ARBA00022737"/>
    </source>
</evidence>
<organism evidence="8 9">
    <name type="scientific">Candidatus Uhrbacteria bacterium CG10_big_fil_rev_8_21_14_0_10_50_16</name>
    <dbReference type="NCBI Taxonomy" id="1975039"/>
    <lineage>
        <taxon>Bacteria</taxon>
        <taxon>Candidatus Uhriibacteriota</taxon>
    </lineage>
</organism>
<dbReference type="InterPro" id="IPR050130">
    <property type="entry name" value="ClpA_ClpB"/>
</dbReference>
<dbReference type="PROSITE" id="PS00871">
    <property type="entry name" value="CLPAB_2"/>
    <property type="match status" value="1"/>
</dbReference>
<gene>
    <name evidence="8" type="ORF">COV06_04455</name>
</gene>